<dbReference type="CDD" id="cd09487">
    <property type="entry name" value="SAM_superfamily"/>
    <property type="match status" value="1"/>
</dbReference>
<dbReference type="InParanoid" id="T1I3R1"/>
<dbReference type="AlphaFoldDB" id="T1I3R1"/>
<dbReference type="HOGENOM" id="CLU_1339042_0_0_1"/>
<dbReference type="GeneID" id="141447437"/>
<organism evidence="1 2">
    <name type="scientific">Rhodnius prolixus</name>
    <name type="common">Triatomid bug</name>
    <dbReference type="NCBI Taxonomy" id="13249"/>
    <lineage>
        <taxon>Eukaryota</taxon>
        <taxon>Metazoa</taxon>
        <taxon>Ecdysozoa</taxon>
        <taxon>Arthropoda</taxon>
        <taxon>Hexapoda</taxon>
        <taxon>Insecta</taxon>
        <taxon>Pterygota</taxon>
        <taxon>Neoptera</taxon>
        <taxon>Paraneoptera</taxon>
        <taxon>Hemiptera</taxon>
        <taxon>Heteroptera</taxon>
        <taxon>Panheteroptera</taxon>
        <taxon>Cimicomorpha</taxon>
        <taxon>Reduviidae</taxon>
        <taxon>Triatominae</taxon>
        <taxon>Rhodnius</taxon>
    </lineage>
</organism>
<keyword evidence="2" id="KW-1185">Reference proteome</keyword>
<protein>
    <submittedName>
        <fullName evidence="1">SAM domain-containing protein</fullName>
    </submittedName>
</protein>
<dbReference type="Gene3D" id="1.10.150.50">
    <property type="entry name" value="Transcription Factor, Ets-1"/>
    <property type="match status" value="1"/>
</dbReference>
<sequence length="205" mass="23435">MASGQNKNTTTGNELGDIYFILQSIGLDNHFTHIFKKGINWDAFTNVTKEDMQYLGITSPVDQAALMAALNNIKIPYSESVEIERLDVEEILADTVTALRRLRANMIRQIRELENCQSFDPLIDSRTRTSTTLKKIIRIMKHGTGRLEKRLLDIIDCVAEESSGGWKKFFTIWKMLQKRCVAIAAQTVFNEMCSLFRDVLIEINE</sequence>
<accession>T1I3R1</accession>
<dbReference type="InterPro" id="IPR013761">
    <property type="entry name" value="SAM/pointed_sf"/>
</dbReference>
<reference evidence="1" key="1">
    <citation type="submission" date="2015-05" db="UniProtKB">
        <authorList>
            <consortium name="EnsemblMetazoa"/>
        </authorList>
    </citation>
    <scope>IDENTIFICATION</scope>
</reference>
<dbReference type="Pfam" id="PF00536">
    <property type="entry name" value="SAM_1"/>
    <property type="match status" value="1"/>
</dbReference>
<dbReference type="SUPFAM" id="SSF47769">
    <property type="entry name" value="SAM/Pointed domain"/>
    <property type="match status" value="1"/>
</dbReference>
<dbReference type="InterPro" id="IPR001660">
    <property type="entry name" value="SAM"/>
</dbReference>
<dbReference type="RefSeq" id="XP_073971065.1">
    <property type="nucleotide sequence ID" value="XM_074114964.1"/>
</dbReference>
<proteinExistence type="predicted"/>
<dbReference type="VEuPathDB" id="VectorBase:RPRC010930"/>
<dbReference type="EnsemblMetazoa" id="RPRC010930-RA">
    <property type="protein sequence ID" value="RPRC010930-PA"/>
    <property type="gene ID" value="RPRC010930"/>
</dbReference>
<name>T1I3R1_RHOPR</name>
<dbReference type="Proteomes" id="UP000015103">
    <property type="component" value="Unassembled WGS sequence"/>
</dbReference>
<evidence type="ECO:0000313" key="1">
    <source>
        <dbReference type="EnsemblMetazoa" id="RPRC010930-PA"/>
    </source>
</evidence>
<evidence type="ECO:0000313" key="2">
    <source>
        <dbReference type="Proteomes" id="UP000015103"/>
    </source>
</evidence>
<dbReference type="EMBL" id="ACPB03003448">
    <property type="status" value="NOT_ANNOTATED_CDS"/>
    <property type="molecule type" value="Genomic_DNA"/>
</dbReference>